<dbReference type="RefSeq" id="WP_322185710.1">
    <property type="nucleotide sequence ID" value="NZ_JAXLPB010000001.1"/>
</dbReference>
<accession>A0ABU5HYW5</accession>
<proteinExistence type="predicted"/>
<keyword evidence="3" id="KW-1185">Reference proteome</keyword>
<organism evidence="2 3">
    <name type="scientific">Fulvimarina uroteuthidis</name>
    <dbReference type="NCBI Taxonomy" id="3098149"/>
    <lineage>
        <taxon>Bacteria</taxon>
        <taxon>Pseudomonadati</taxon>
        <taxon>Pseudomonadota</taxon>
        <taxon>Alphaproteobacteria</taxon>
        <taxon>Hyphomicrobiales</taxon>
        <taxon>Aurantimonadaceae</taxon>
        <taxon>Fulvimarina</taxon>
    </lineage>
</organism>
<dbReference type="Pfam" id="PF20557">
    <property type="entry name" value="DnaT_2"/>
    <property type="match status" value="1"/>
</dbReference>
<name>A0ABU5HYW5_9HYPH</name>
<evidence type="ECO:0000259" key="1">
    <source>
        <dbReference type="Pfam" id="PF20557"/>
    </source>
</evidence>
<feature type="domain" description="Putative DnaT-like" evidence="1">
    <location>
        <begin position="9"/>
        <end position="151"/>
    </location>
</feature>
<protein>
    <submittedName>
        <fullName evidence="2">DnaT-like ssDNA-binding protein</fullName>
    </submittedName>
</protein>
<dbReference type="EMBL" id="JAXLPB010000001">
    <property type="protein sequence ID" value="MDY8108262.1"/>
    <property type="molecule type" value="Genomic_DNA"/>
</dbReference>
<dbReference type="InterPro" id="IPR046787">
    <property type="entry name" value="DnaT_2"/>
</dbReference>
<sequence>MAGYGTDDGLTAYATANGLIMPAGGNITAARQRGSLFVDGVYGDRFSGRPTDGAAQDREWPRTGASDTYGNVITPDLVPARVEYAVYEAAIAEINNPGILSPVVIAAERVKREKVGPLETEFFEGADAAKDAIPSITAIDGLLRPLLVPVAGYGPAILVV</sequence>
<gene>
    <name evidence="2" type="ORF">U0C82_03745</name>
</gene>
<dbReference type="Proteomes" id="UP001294412">
    <property type="component" value="Unassembled WGS sequence"/>
</dbReference>
<evidence type="ECO:0000313" key="3">
    <source>
        <dbReference type="Proteomes" id="UP001294412"/>
    </source>
</evidence>
<comment type="caution">
    <text evidence="2">The sequence shown here is derived from an EMBL/GenBank/DDBJ whole genome shotgun (WGS) entry which is preliminary data.</text>
</comment>
<evidence type="ECO:0000313" key="2">
    <source>
        <dbReference type="EMBL" id="MDY8108262.1"/>
    </source>
</evidence>
<reference evidence="2 3" key="1">
    <citation type="submission" date="2023-12" db="EMBL/GenBank/DDBJ databases">
        <title>Description of Novel Strain Fulvimarina sp. 2208YS6-2-32 isolated from Uroteuthis (Photololigo) edulis.</title>
        <authorList>
            <person name="Park J.-S."/>
        </authorList>
    </citation>
    <scope>NUCLEOTIDE SEQUENCE [LARGE SCALE GENOMIC DNA]</scope>
    <source>
        <strain evidence="2 3">2208YS6-2-32</strain>
    </source>
</reference>